<keyword evidence="3" id="KW-1185">Reference proteome</keyword>
<dbReference type="AlphaFoldDB" id="A0AAV2FD18"/>
<evidence type="ECO:0000256" key="1">
    <source>
        <dbReference type="SAM" id="MobiDB-lite"/>
    </source>
</evidence>
<evidence type="ECO:0008006" key="4">
    <source>
        <dbReference type="Google" id="ProtNLM"/>
    </source>
</evidence>
<dbReference type="EMBL" id="OZ034819">
    <property type="protein sequence ID" value="CAL1396153.1"/>
    <property type="molecule type" value="Genomic_DNA"/>
</dbReference>
<dbReference type="Proteomes" id="UP001497516">
    <property type="component" value="Chromosome 6"/>
</dbReference>
<gene>
    <name evidence="2" type="ORF">LTRI10_LOCUS36537</name>
</gene>
<reference evidence="2 3" key="1">
    <citation type="submission" date="2024-04" db="EMBL/GenBank/DDBJ databases">
        <authorList>
            <person name="Fracassetti M."/>
        </authorList>
    </citation>
    <scope>NUCLEOTIDE SEQUENCE [LARGE SCALE GENOMIC DNA]</scope>
</reference>
<proteinExistence type="predicted"/>
<feature type="region of interest" description="Disordered" evidence="1">
    <location>
        <begin position="121"/>
        <end position="162"/>
    </location>
</feature>
<sequence length="274" mass="30997">MDRRADIWFNGWCVGRREKHWGIFVDGLCEWFGDCTLKGIIGEFNKLGQWGTLLGYQEKFDELRSLMLAYNLTLTEEHFISSFISGLEEELRTVVTMMRPQSLNQAFQFARLEEFSNEARRKKMRQQSRPFPNSSRGSGGFSVTARQPETLKPSSKPYSAPAATRTGMANCACYKCGEKYFYGHVCKAAKKQLNALQAEDEDVIPPEPWSDEEDDLEEVAAQLPELEEVTMQALGSGGVTNSLIVQGKVRKQKLMILVDTGSQEAHIPSPIRRE</sequence>
<evidence type="ECO:0000313" key="2">
    <source>
        <dbReference type="EMBL" id="CAL1396153.1"/>
    </source>
</evidence>
<name>A0AAV2FD18_9ROSI</name>
<feature type="compositionally biased region" description="Polar residues" evidence="1">
    <location>
        <begin position="127"/>
        <end position="136"/>
    </location>
</feature>
<accession>A0AAV2FD18</accession>
<feature type="compositionally biased region" description="Polar residues" evidence="1">
    <location>
        <begin position="144"/>
        <end position="157"/>
    </location>
</feature>
<organism evidence="2 3">
    <name type="scientific">Linum trigynum</name>
    <dbReference type="NCBI Taxonomy" id="586398"/>
    <lineage>
        <taxon>Eukaryota</taxon>
        <taxon>Viridiplantae</taxon>
        <taxon>Streptophyta</taxon>
        <taxon>Embryophyta</taxon>
        <taxon>Tracheophyta</taxon>
        <taxon>Spermatophyta</taxon>
        <taxon>Magnoliopsida</taxon>
        <taxon>eudicotyledons</taxon>
        <taxon>Gunneridae</taxon>
        <taxon>Pentapetalae</taxon>
        <taxon>rosids</taxon>
        <taxon>fabids</taxon>
        <taxon>Malpighiales</taxon>
        <taxon>Linaceae</taxon>
        <taxon>Linum</taxon>
    </lineage>
</organism>
<protein>
    <recommendedName>
        <fullName evidence="4">Retrotransposon gag domain-containing protein</fullName>
    </recommendedName>
</protein>
<evidence type="ECO:0000313" key="3">
    <source>
        <dbReference type="Proteomes" id="UP001497516"/>
    </source>
</evidence>